<dbReference type="EMBL" id="PP179332">
    <property type="protein sequence ID" value="XAI71232.1"/>
    <property type="molecule type" value="Genomic_DNA"/>
</dbReference>
<evidence type="ECO:0000259" key="1">
    <source>
        <dbReference type="SMART" id="SM00471"/>
    </source>
</evidence>
<protein>
    <submittedName>
        <fullName evidence="2">Polyphosphate hydrolase</fullName>
    </submittedName>
</protein>
<feature type="domain" description="HD/PDEase" evidence="1">
    <location>
        <begin position="24"/>
        <end position="133"/>
    </location>
</feature>
<dbReference type="PANTHER" id="PTHR46246">
    <property type="entry name" value="GUANOSINE-3',5'-BIS(DIPHOSPHATE) 3'-PYROPHOSPHOHYDROLASE MESH1"/>
    <property type="match status" value="1"/>
</dbReference>
<name>A0AAU6W4X4_9VIRU</name>
<dbReference type="Pfam" id="PF13328">
    <property type="entry name" value="HD_4"/>
    <property type="match status" value="1"/>
</dbReference>
<evidence type="ECO:0000313" key="2">
    <source>
        <dbReference type="EMBL" id="XAI71232.1"/>
    </source>
</evidence>
<dbReference type="PANTHER" id="PTHR46246:SF1">
    <property type="entry name" value="GUANOSINE-3',5'-BIS(DIPHOSPHATE) 3'-PYROPHOSPHOHYDROLASE MESH1"/>
    <property type="match status" value="1"/>
</dbReference>
<reference evidence="2" key="1">
    <citation type="journal article" date="2024" name="J. Gen. Virol.">
        <title>Novel phages of Pseudomonas syringae unveil numerous potential auxiliary metabolic genes.</title>
        <authorList>
            <person name="Feltin C."/>
            <person name="Garneau J.R."/>
            <person name="Morris C.E."/>
            <person name="Berard A."/>
            <person name="Torres-Barcelo C."/>
        </authorList>
    </citation>
    <scope>NUCLEOTIDE SEQUENCE</scope>
</reference>
<keyword evidence="2" id="KW-0378">Hydrolase</keyword>
<sequence length="189" mass="21919">MIVTIAKLYATFAHWFCRHRRKYTGEPYIVHPEEVYETLRRYTNDKYLLAAAWLHDVYEDCGWLGKLMFHVFPARVVDLVLQVSMVSKPEMGNRKFRKAIDLNHYAMADSEGQTLKLADVKANTKRLAKDDPEFAVVYLNEKAALLPYLMRGHTVLWNRVAKQLMRGARDLGMDTSHWDTRILSTVGDA</sequence>
<dbReference type="SUPFAM" id="SSF109604">
    <property type="entry name" value="HD-domain/PDEase-like"/>
    <property type="match status" value="1"/>
</dbReference>
<gene>
    <name evidence="2" type="ORF">Cygsa01_00186</name>
</gene>
<dbReference type="GO" id="GO:0008893">
    <property type="term" value="F:guanosine-3',5'-bis(diphosphate) 3'-diphosphatase activity"/>
    <property type="evidence" value="ECO:0007669"/>
    <property type="project" value="TreeGrafter"/>
</dbReference>
<dbReference type="SMART" id="SM00471">
    <property type="entry name" value="HDc"/>
    <property type="match status" value="1"/>
</dbReference>
<proteinExistence type="predicted"/>
<dbReference type="InterPro" id="IPR003607">
    <property type="entry name" value="HD/PDEase_dom"/>
</dbReference>
<dbReference type="Gene3D" id="1.10.3210.10">
    <property type="entry name" value="Hypothetical protein af1432"/>
    <property type="match status" value="1"/>
</dbReference>
<organism evidence="2">
    <name type="scientific">Pseudomonas phage Cygsa01</name>
    <dbReference type="NCBI Taxonomy" id="3138529"/>
    <lineage>
        <taxon>Viruses</taxon>
    </lineage>
</organism>
<accession>A0AAU6W4X4</accession>
<dbReference type="InterPro" id="IPR052194">
    <property type="entry name" value="MESH1"/>
</dbReference>